<name>A0ACC1HK56_9FUNG</name>
<protein>
    <submittedName>
        <fullName evidence="1">Uncharacterized protein</fullName>
    </submittedName>
</protein>
<proteinExistence type="predicted"/>
<gene>
    <name evidence="1" type="ORF">EV182_007306</name>
</gene>
<evidence type="ECO:0000313" key="2">
    <source>
        <dbReference type="Proteomes" id="UP001145114"/>
    </source>
</evidence>
<organism evidence="1 2">
    <name type="scientific">Spiromyces aspiralis</name>
    <dbReference type="NCBI Taxonomy" id="68401"/>
    <lineage>
        <taxon>Eukaryota</taxon>
        <taxon>Fungi</taxon>
        <taxon>Fungi incertae sedis</taxon>
        <taxon>Zoopagomycota</taxon>
        <taxon>Kickxellomycotina</taxon>
        <taxon>Kickxellomycetes</taxon>
        <taxon>Kickxellales</taxon>
        <taxon>Kickxellaceae</taxon>
        <taxon>Spiromyces</taxon>
    </lineage>
</organism>
<dbReference type="EMBL" id="JAMZIH010003334">
    <property type="protein sequence ID" value="KAJ1676889.1"/>
    <property type="molecule type" value="Genomic_DNA"/>
</dbReference>
<evidence type="ECO:0000313" key="1">
    <source>
        <dbReference type="EMBL" id="KAJ1676889.1"/>
    </source>
</evidence>
<sequence length="240" mass="26798">MPEAPHTPSPALRPFPPSSSPNSPPTTPSRHDQTPKIHRKNWCRLCRICLTCTNNRRRTFSEGGCTCPEQDLGHVSSSTAKKEGRINFRFRRLIPRECAILEKIRQRFKLDSSPVPRDLARANLCPTCQQRLRRAKQNPNRRVYSLPAKDRDDEDPAAANPVCSDGSDEECADVEEIGDDEGDGNSDEEAERTFVCEEDRRGGPLSPNIRPLLLPSTYYYETPTNAGGGYNVGSSSSRTL</sequence>
<keyword evidence="2" id="KW-1185">Reference proteome</keyword>
<dbReference type="Proteomes" id="UP001145114">
    <property type="component" value="Unassembled WGS sequence"/>
</dbReference>
<accession>A0ACC1HK56</accession>
<comment type="caution">
    <text evidence="1">The sequence shown here is derived from an EMBL/GenBank/DDBJ whole genome shotgun (WGS) entry which is preliminary data.</text>
</comment>
<feature type="non-terminal residue" evidence="1">
    <location>
        <position position="240"/>
    </location>
</feature>
<reference evidence="1" key="1">
    <citation type="submission" date="2022-06" db="EMBL/GenBank/DDBJ databases">
        <title>Phylogenomic reconstructions and comparative analyses of Kickxellomycotina fungi.</title>
        <authorList>
            <person name="Reynolds N.K."/>
            <person name="Stajich J.E."/>
            <person name="Barry K."/>
            <person name="Grigoriev I.V."/>
            <person name="Crous P."/>
            <person name="Smith M.E."/>
        </authorList>
    </citation>
    <scope>NUCLEOTIDE SEQUENCE</scope>
    <source>
        <strain evidence="1">RSA 2271</strain>
    </source>
</reference>